<comment type="caution">
    <text evidence="1">The sequence shown here is derived from an EMBL/GenBank/DDBJ whole genome shotgun (WGS) entry which is preliminary data.</text>
</comment>
<dbReference type="Proteomes" id="UP001597283">
    <property type="component" value="Unassembled WGS sequence"/>
</dbReference>
<accession>A0ABW4NGI2</accession>
<dbReference type="RefSeq" id="WP_380941515.1">
    <property type="nucleotide sequence ID" value="NZ_JBHUFC010000016.1"/>
</dbReference>
<reference evidence="2" key="1">
    <citation type="journal article" date="2019" name="Int. J. Syst. Evol. Microbiol.">
        <title>The Global Catalogue of Microorganisms (GCM) 10K type strain sequencing project: providing services to taxonomists for standard genome sequencing and annotation.</title>
        <authorList>
            <consortium name="The Broad Institute Genomics Platform"/>
            <consortium name="The Broad Institute Genome Sequencing Center for Infectious Disease"/>
            <person name="Wu L."/>
            <person name="Ma J."/>
        </authorList>
    </citation>
    <scope>NUCLEOTIDE SEQUENCE [LARGE SCALE GENOMIC DNA]</scope>
    <source>
        <strain evidence="2">Q85</strain>
    </source>
</reference>
<proteinExistence type="predicted"/>
<protein>
    <submittedName>
        <fullName evidence="1">Uncharacterized protein</fullName>
    </submittedName>
</protein>
<sequence>MTHQSADEIVHRFTLAAADLLRHPLDPGFVDDVASAVFLAGPPLDGTAADDVSQAAETAGLDLIHLAFEPGRERFGPTGVGVFGMRRGAMFRWTDCVLWAPRNGGPLLIVPLGLNACFAHDGKAMLSFPSGPKVALGAGIKRARGRLRRSAWSMTADQLRGRAAERPSLRAPGLSIQSEVMPLARHG</sequence>
<gene>
    <name evidence="1" type="ORF">ACFSC3_16845</name>
</gene>
<keyword evidence="2" id="KW-1185">Reference proteome</keyword>
<evidence type="ECO:0000313" key="1">
    <source>
        <dbReference type="EMBL" id="MFD1789226.1"/>
    </source>
</evidence>
<evidence type="ECO:0000313" key="2">
    <source>
        <dbReference type="Proteomes" id="UP001597283"/>
    </source>
</evidence>
<organism evidence="1 2">
    <name type="scientific">Sphingomonas floccifaciens</name>
    <dbReference type="NCBI Taxonomy" id="1844115"/>
    <lineage>
        <taxon>Bacteria</taxon>
        <taxon>Pseudomonadati</taxon>
        <taxon>Pseudomonadota</taxon>
        <taxon>Alphaproteobacteria</taxon>
        <taxon>Sphingomonadales</taxon>
        <taxon>Sphingomonadaceae</taxon>
        <taxon>Sphingomonas</taxon>
    </lineage>
</organism>
<name>A0ABW4NGI2_9SPHN</name>
<dbReference type="EMBL" id="JBHUFC010000016">
    <property type="protein sequence ID" value="MFD1789226.1"/>
    <property type="molecule type" value="Genomic_DNA"/>
</dbReference>